<proteinExistence type="predicted"/>
<reference evidence="1" key="1">
    <citation type="thesis" date="2020" institute="ProQuest LLC" country="789 East Eisenhower Parkway, Ann Arbor, MI, USA">
        <title>Comparative Genomics and Chromosome Evolution.</title>
        <authorList>
            <person name="Mudd A.B."/>
        </authorList>
    </citation>
    <scope>NUCLEOTIDE SEQUENCE</scope>
    <source>
        <strain evidence="1">237g6f4</strain>
        <tissue evidence="1">Blood</tissue>
    </source>
</reference>
<name>A0AAV6YYP3_ENGPU</name>
<dbReference type="Proteomes" id="UP000824782">
    <property type="component" value="Unassembled WGS sequence"/>
</dbReference>
<dbReference type="EMBL" id="WNYA01010792">
    <property type="protein sequence ID" value="KAG8540329.1"/>
    <property type="molecule type" value="Genomic_DNA"/>
</dbReference>
<accession>A0AAV6YYP3</accession>
<protein>
    <submittedName>
        <fullName evidence="1">Uncharacterized protein</fullName>
    </submittedName>
</protein>
<evidence type="ECO:0000313" key="1">
    <source>
        <dbReference type="EMBL" id="KAG8540329.1"/>
    </source>
</evidence>
<comment type="caution">
    <text evidence="1">The sequence shown here is derived from an EMBL/GenBank/DDBJ whole genome shotgun (WGS) entry which is preliminary data.</text>
</comment>
<keyword evidence="2" id="KW-1185">Reference proteome</keyword>
<dbReference type="AlphaFoldDB" id="A0AAV6YYP3"/>
<organism evidence="1 2">
    <name type="scientific">Engystomops pustulosus</name>
    <name type="common">Tungara frog</name>
    <name type="synonym">Physalaemus pustulosus</name>
    <dbReference type="NCBI Taxonomy" id="76066"/>
    <lineage>
        <taxon>Eukaryota</taxon>
        <taxon>Metazoa</taxon>
        <taxon>Chordata</taxon>
        <taxon>Craniata</taxon>
        <taxon>Vertebrata</taxon>
        <taxon>Euteleostomi</taxon>
        <taxon>Amphibia</taxon>
        <taxon>Batrachia</taxon>
        <taxon>Anura</taxon>
        <taxon>Neobatrachia</taxon>
        <taxon>Hyloidea</taxon>
        <taxon>Leptodactylidae</taxon>
        <taxon>Leiuperinae</taxon>
        <taxon>Engystomops</taxon>
    </lineage>
</organism>
<sequence>MTAKTRLLSAVEMSVLITALQKCLYCRISGNKTMLWKSLIWLTCLFLALCQDHHYFVPIPPESPINEDKAVFRPLDASPVEFLSSDLYNLRKIYLTVPDILEVLLLSC</sequence>
<gene>
    <name evidence="1" type="ORF">GDO81_019480</name>
</gene>
<evidence type="ECO:0000313" key="2">
    <source>
        <dbReference type="Proteomes" id="UP000824782"/>
    </source>
</evidence>